<evidence type="ECO:0000313" key="1">
    <source>
        <dbReference type="EMBL" id="VFU11164.1"/>
    </source>
</evidence>
<sequence length="127" mass="14288">MPLRSQLFRDDARLQGCLVEDRWHVTPGSAGDYVHRIQVALMQLDGLRIDAGELAAKRYGTSTAAAVLQFKQNRDIVNRAYQTQADDIVGKMTIAALDEEMLEAERSRTITSETHICSFDQKSDFEV</sequence>
<proteinExistence type="predicted"/>
<evidence type="ECO:0000313" key="2">
    <source>
        <dbReference type="Proteomes" id="UP000294360"/>
    </source>
</evidence>
<dbReference type="SUPFAM" id="SSF47090">
    <property type="entry name" value="PGBD-like"/>
    <property type="match status" value="1"/>
</dbReference>
<dbReference type="EMBL" id="LR536450">
    <property type="protein sequence ID" value="VFU11164.1"/>
    <property type="molecule type" value="Genomic_DNA"/>
</dbReference>
<reference evidence="1 2" key="1">
    <citation type="submission" date="2019-03" db="EMBL/GenBank/DDBJ databases">
        <authorList>
            <person name="Kox A.R. M."/>
        </authorList>
    </citation>
    <scope>NUCLEOTIDE SEQUENCE [LARGE SCALE GENOMIC DNA]</scope>
    <source>
        <strain evidence="1">MTUNDRAET4 annotated genome</strain>
    </source>
</reference>
<evidence type="ECO:0008006" key="3">
    <source>
        <dbReference type="Google" id="ProtNLM"/>
    </source>
</evidence>
<dbReference type="KEGG" id="mtun:MTUNDRAET4_4283"/>
<accession>A0A4V6IN44</accession>
<dbReference type="RefSeq" id="WP_197732009.1">
    <property type="nucleotide sequence ID" value="NZ_CP139089.1"/>
</dbReference>
<gene>
    <name evidence="1" type="ORF">MTUNDRAET4_4283</name>
</gene>
<dbReference type="InterPro" id="IPR036366">
    <property type="entry name" value="PGBDSf"/>
</dbReference>
<name>A0A4V6IN44_METTU</name>
<dbReference type="Gene3D" id="1.10.101.10">
    <property type="entry name" value="PGBD-like superfamily/PGBD"/>
    <property type="match status" value="1"/>
</dbReference>
<organism evidence="1 2">
    <name type="scientific">Methylocella tundrae</name>
    <dbReference type="NCBI Taxonomy" id="227605"/>
    <lineage>
        <taxon>Bacteria</taxon>
        <taxon>Pseudomonadati</taxon>
        <taxon>Pseudomonadota</taxon>
        <taxon>Alphaproteobacteria</taxon>
        <taxon>Hyphomicrobiales</taxon>
        <taxon>Beijerinckiaceae</taxon>
        <taxon>Methylocella</taxon>
    </lineage>
</organism>
<dbReference type="AlphaFoldDB" id="A0A4V6IN44"/>
<dbReference type="Proteomes" id="UP000294360">
    <property type="component" value="Chromosome"/>
</dbReference>
<protein>
    <recommendedName>
        <fullName evidence="3">Peptidoglycan binding-like domain-containing protein</fullName>
    </recommendedName>
</protein>
<dbReference type="InterPro" id="IPR036365">
    <property type="entry name" value="PGBD-like_sf"/>
</dbReference>